<reference evidence="3 4" key="1">
    <citation type="submission" date="2018-07" db="EMBL/GenBank/DDBJ databases">
        <title>Genomic Encyclopedia of Type Strains, Phase IV (KMG-IV): sequencing the most valuable type-strain genomes for metagenomic binning, comparative biology and taxonomic classification.</title>
        <authorList>
            <person name="Goeker M."/>
        </authorList>
    </citation>
    <scope>NUCLEOTIDE SEQUENCE [LARGE SCALE GENOMIC DNA]</scope>
    <source>
        <strain evidence="3 4">DSM 26407</strain>
    </source>
</reference>
<dbReference type="Proteomes" id="UP000252707">
    <property type="component" value="Unassembled WGS sequence"/>
</dbReference>
<dbReference type="RefSeq" id="WP_114280601.1">
    <property type="nucleotide sequence ID" value="NZ_QPJY01000009.1"/>
</dbReference>
<feature type="compositionally biased region" description="Basic and acidic residues" evidence="1">
    <location>
        <begin position="31"/>
        <end position="40"/>
    </location>
</feature>
<evidence type="ECO:0000256" key="1">
    <source>
        <dbReference type="SAM" id="MobiDB-lite"/>
    </source>
</evidence>
<organism evidence="3 4">
    <name type="scientific">Thioalbus denitrificans</name>
    <dbReference type="NCBI Taxonomy" id="547122"/>
    <lineage>
        <taxon>Bacteria</taxon>
        <taxon>Pseudomonadati</taxon>
        <taxon>Pseudomonadota</taxon>
        <taxon>Gammaproteobacteria</taxon>
        <taxon>Chromatiales</taxon>
        <taxon>Ectothiorhodospiraceae</taxon>
        <taxon>Thioalbus</taxon>
    </lineage>
</organism>
<feature type="region of interest" description="Disordered" evidence="1">
    <location>
        <begin position="31"/>
        <end position="61"/>
    </location>
</feature>
<feature type="chain" id="PRO_5016853058" description="DUF2946 family protein" evidence="2">
    <location>
        <begin position="25"/>
        <end position="118"/>
    </location>
</feature>
<comment type="caution">
    <text evidence="3">The sequence shown here is derived from an EMBL/GenBank/DDBJ whole genome shotgun (WGS) entry which is preliminary data.</text>
</comment>
<evidence type="ECO:0000313" key="3">
    <source>
        <dbReference type="EMBL" id="RCX26520.1"/>
    </source>
</evidence>
<gene>
    <name evidence="3" type="ORF">DFQ59_10949</name>
</gene>
<evidence type="ECO:0000256" key="2">
    <source>
        <dbReference type="SAM" id="SignalP"/>
    </source>
</evidence>
<dbReference type="EMBL" id="QPJY01000009">
    <property type="protein sequence ID" value="RCX26520.1"/>
    <property type="molecule type" value="Genomic_DNA"/>
</dbReference>
<accession>A0A369BXT8</accession>
<sequence length="118" mass="12250">MSVRLRKLVLLLVLVLQPFQWLQAAGMDHCGDGGPDRSAHDPAVVHGGPDFHAPAPDTDRTADGTPICQDCSHCGACFATLPGGPQSGYPAATATVFFSTVARAPAPPPTALLRPPRA</sequence>
<protein>
    <recommendedName>
        <fullName evidence="5">DUF2946 family protein</fullName>
    </recommendedName>
</protein>
<proteinExistence type="predicted"/>
<dbReference type="AlphaFoldDB" id="A0A369BXT8"/>
<keyword evidence="2" id="KW-0732">Signal</keyword>
<evidence type="ECO:0000313" key="4">
    <source>
        <dbReference type="Proteomes" id="UP000252707"/>
    </source>
</evidence>
<keyword evidence="4" id="KW-1185">Reference proteome</keyword>
<feature type="signal peptide" evidence="2">
    <location>
        <begin position="1"/>
        <end position="24"/>
    </location>
</feature>
<name>A0A369BXT8_9GAMM</name>
<evidence type="ECO:0008006" key="5">
    <source>
        <dbReference type="Google" id="ProtNLM"/>
    </source>
</evidence>